<organism evidence="11 12">
    <name type="scientific">Peribacillus cavernae</name>
    <dbReference type="NCBI Taxonomy" id="1674310"/>
    <lineage>
        <taxon>Bacteria</taxon>
        <taxon>Bacillati</taxon>
        <taxon>Bacillota</taxon>
        <taxon>Bacilli</taxon>
        <taxon>Bacillales</taxon>
        <taxon>Bacillaceae</taxon>
        <taxon>Peribacillus</taxon>
    </lineage>
</organism>
<dbReference type="GO" id="GO:0003677">
    <property type="term" value="F:DNA binding"/>
    <property type="evidence" value="ECO:0007669"/>
    <property type="project" value="UniProtKB-KW"/>
</dbReference>
<evidence type="ECO:0000256" key="3">
    <source>
        <dbReference type="ARBA" id="ARBA00022553"/>
    </source>
</evidence>
<evidence type="ECO:0000256" key="5">
    <source>
        <dbReference type="ARBA" id="ARBA00023015"/>
    </source>
</evidence>
<dbReference type="OrthoDB" id="9809318at2"/>
<keyword evidence="2" id="KW-0963">Cytoplasm</keyword>
<evidence type="ECO:0000313" key="12">
    <source>
        <dbReference type="Proteomes" id="UP000267430"/>
    </source>
</evidence>
<keyword evidence="6" id="KW-0238">DNA-binding</keyword>
<comment type="caution">
    <text evidence="11">The sequence shown here is derived from an EMBL/GenBank/DDBJ whole genome shotgun (WGS) entry which is preliminary data.</text>
</comment>
<keyword evidence="12" id="KW-1185">Reference proteome</keyword>
<dbReference type="GO" id="GO:0000156">
    <property type="term" value="F:phosphorelay response regulator activity"/>
    <property type="evidence" value="ECO:0007669"/>
    <property type="project" value="InterPro"/>
</dbReference>
<evidence type="ECO:0000256" key="7">
    <source>
        <dbReference type="ARBA" id="ARBA00023163"/>
    </source>
</evidence>
<dbReference type="AlphaFoldDB" id="A0A3S0U770"/>
<accession>A0A3S0U770</accession>
<dbReference type="InterPro" id="IPR001789">
    <property type="entry name" value="Sig_transdc_resp-reg_receiver"/>
</dbReference>
<dbReference type="Gene3D" id="2.40.50.40">
    <property type="match status" value="1"/>
</dbReference>
<dbReference type="SMART" id="SM00850">
    <property type="entry name" value="LytTR"/>
    <property type="match status" value="1"/>
</dbReference>
<evidence type="ECO:0000256" key="1">
    <source>
        <dbReference type="ARBA" id="ARBA00004496"/>
    </source>
</evidence>
<dbReference type="SUPFAM" id="SSF52172">
    <property type="entry name" value="CheY-like"/>
    <property type="match status" value="1"/>
</dbReference>
<dbReference type="Gene3D" id="3.40.50.2300">
    <property type="match status" value="1"/>
</dbReference>
<keyword evidence="5" id="KW-0805">Transcription regulation</keyword>
<reference evidence="11 12" key="1">
    <citation type="submission" date="2018-12" db="EMBL/GenBank/DDBJ databases">
        <title>Bacillus chawlae sp. nov., Bacillus glennii sp. nov., and Bacillus saganii sp. nov. Isolated from the Vehicle Assembly Building at Kennedy Space Center where the Viking Spacecraft were Assembled.</title>
        <authorList>
            <person name="Seuylemezian A."/>
            <person name="Vaishampayan P."/>
        </authorList>
    </citation>
    <scope>NUCLEOTIDE SEQUENCE [LARGE SCALE GENOMIC DNA]</scope>
    <source>
        <strain evidence="11 12">L5</strain>
    </source>
</reference>
<evidence type="ECO:0000313" key="11">
    <source>
        <dbReference type="EMBL" id="RUQ31610.1"/>
    </source>
</evidence>
<feature type="modified residue" description="4-aspartylphosphate" evidence="8">
    <location>
        <position position="54"/>
    </location>
</feature>
<feature type="domain" description="HTH LytTR-type" evidence="10">
    <location>
        <begin position="144"/>
        <end position="248"/>
    </location>
</feature>
<sequence>MLKAFLVDDEPLARDELKYLLLRTKAVEVVGEASSVEEAAEQIGSLVPDLVFLDIELAEDSGLMLAEQLRSVDPAPAIIFATAYDEYALQAFELNAVDYILKPFDETRLQKTLEKITRLRTIGANETVSPHESPKLAADQIGKLAIMAEERIILVDISSIIFIGSTEGKTLIKTTAAEYKITESLVTLEKKLNNSSFVRVHRSYLVNVNEISEIEPWFNSTYNLIMKDGSKVPVSRTYVKDLKQLLGF</sequence>
<dbReference type="Pfam" id="PF00072">
    <property type="entry name" value="Response_reg"/>
    <property type="match status" value="1"/>
</dbReference>
<dbReference type="EMBL" id="RYZZ01000005">
    <property type="protein sequence ID" value="RUQ31610.1"/>
    <property type="molecule type" value="Genomic_DNA"/>
</dbReference>
<evidence type="ECO:0000256" key="2">
    <source>
        <dbReference type="ARBA" id="ARBA00022490"/>
    </source>
</evidence>
<dbReference type="Gene3D" id="2.20.25.10">
    <property type="match status" value="1"/>
</dbReference>
<dbReference type="PROSITE" id="PS50110">
    <property type="entry name" value="RESPONSE_REGULATORY"/>
    <property type="match status" value="1"/>
</dbReference>
<gene>
    <name evidence="11" type="ORF">ELQ35_04495</name>
</gene>
<dbReference type="Proteomes" id="UP000267430">
    <property type="component" value="Unassembled WGS sequence"/>
</dbReference>
<name>A0A3S0U770_9BACI</name>
<dbReference type="GO" id="GO:0005737">
    <property type="term" value="C:cytoplasm"/>
    <property type="evidence" value="ECO:0007669"/>
    <property type="project" value="UniProtKB-SubCell"/>
</dbReference>
<evidence type="ECO:0000259" key="9">
    <source>
        <dbReference type="PROSITE" id="PS50110"/>
    </source>
</evidence>
<protein>
    <submittedName>
        <fullName evidence="11">Response regulator</fullName>
    </submittedName>
</protein>
<evidence type="ECO:0000256" key="8">
    <source>
        <dbReference type="PROSITE-ProRule" id="PRU00169"/>
    </source>
</evidence>
<keyword evidence="7" id="KW-0804">Transcription</keyword>
<evidence type="ECO:0000256" key="6">
    <source>
        <dbReference type="ARBA" id="ARBA00023125"/>
    </source>
</evidence>
<comment type="subcellular location">
    <subcellularLocation>
        <location evidence="1">Cytoplasm</location>
    </subcellularLocation>
</comment>
<dbReference type="Pfam" id="PF04397">
    <property type="entry name" value="LytTR"/>
    <property type="match status" value="1"/>
</dbReference>
<keyword evidence="3 8" id="KW-0597">Phosphoprotein</keyword>
<dbReference type="InterPro" id="IPR011006">
    <property type="entry name" value="CheY-like_superfamily"/>
</dbReference>
<dbReference type="SMART" id="SM00448">
    <property type="entry name" value="REC"/>
    <property type="match status" value="1"/>
</dbReference>
<evidence type="ECO:0000256" key="4">
    <source>
        <dbReference type="ARBA" id="ARBA00023012"/>
    </source>
</evidence>
<dbReference type="RefSeq" id="WP_126863633.1">
    <property type="nucleotide sequence ID" value="NZ_JAUSTX010000004.1"/>
</dbReference>
<evidence type="ECO:0000259" key="10">
    <source>
        <dbReference type="PROSITE" id="PS50930"/>
    </source>
</evidence>
<dbReference type="PANTHER" id="PTHR37299:SF1">
    <property type="entry name" value="STAGE 0 SPORULATION PROTEIN A HOMOLOG"/>
    <property type="match status" value="1"/>
</dbReference>
<dbReference type="InterPro" id="IPR046947">
    <property type="entry name" value="LytR-like"/>
</dbReference>
<feature type="domain" description="Response regulatory" evidence="9">
    <location>
        <begin position="3"/>
        <end position="117"/>
    </location>
</feature>
<proteinExistence type="predicted"/>
<dbReference type="PROSITE" id="PS50930">
    <property type="entry name" value="HTH_LYTTR"/>
    <property type="match status" value="1"/>
</dbReference>
<keyword evidence="4" id="KW-0902">Two-component regulatory system</keyword>
<dbReference type="PANTHER" id="PTHR37299">
    <property type="entry name" value="TRANSCRIPTIONAL REGULATOR-RELATED"/>
    <property type="match status" value="1"/>
</dbReference>
<dbReference type="InterPro" id="IPR007492">
    <property type="entry name" value="LytTR_DNA-bd_dom"/>
</dbReference>
<dbReference type="FunFam" id="2.20.25.10:FF:000010">
    <property type="entry name" value="Two-component system response regulator"/>
    <property type="match status" value="1"/>
</dbReference>